<dbReference type="Pfam" id="PF10974">
    <property type="entry name" value="DUF2804"/>
    <property type="match status" value="1"/>
</dbReference>
<protein>
    <submittedName>
        <fullName evidence="2">DUF2804 domain-containing protein</fullName>
    </submittedName>
</protein>
<dbReference type="Proteomes" id="UP001200110">
    <property type="component" value="Unassembled WGS sequence"/>
</dbReference>
<sequence>MTPDPSNTVPSNTAAFPPAATPPPPALVTDGRYQFGTYDGPIPTINPLDAAGGGLLAAPRRIARDLGLKEWEAFQLGDDDHFVLGAVYNAKSIGLLQVLVVDKEAATIRRFETKLPSPMLSVARGLDGTTSCGEFSGLAISIGNDLVDGIVTVDATRDPQGDDPSLALHVTGECGSDNAAHLVIVHPFSDEAALYSHKAMMPMHGSLVLGDDRVGFTDDRGFLILDDHHGDYPRPMRYDWVTGARRNSHGVVEGFNLTDNQIRKPDVYNENAVWIGNELHRLPPVTFTRPDGPWGKWHVRDQHGAVDVTFAPTVRSTMHVGPRKVLAEYYAPYGWFEGVIHAENATLPVDGVFGVGEQKRITV</sequence>
<organism evidence="2 3">
    <name type="scientific">Gordonia liuliyuniae</name>
    <dbReference type="NCBI Taxonomy" id="2911517"/>
    <lineage>
        <taxon>Bacteria</taxon>
        <taxon>Bacillati</taxon>
        <taxon>Actinomycetota</taxon>
        <taxon>Actinomycetes</taxon>
        <taxon>Mycobacteriales</taxon>
        <taxon>Gordoniaceae</taxon>
        <taxon>Gordonia</taxon>
    </lineage>
</organism>
<evidence type="ECO:0000313" key="3">
    <source>
        <dbReference type="Proteomes" id="UP001200110"/>
    </source>
</evidence>
<keyword evidence="3" id="KW-1185">Reference proteome</keyword>
<accession>A0ABS9IU09</accession>
<dbReference type="PANTHER" id="PTHR35868:SF4">
    <property type="entry name" value="DUF2804 DOMAIN-CONTAINING PROTEIN"/>
    <property type="match status" value="1"/>
</dbReference>
<dbReference type="InterPro" id="IPR021243">
    <property type="entry name" value="DUF2804"/>
</dbReference>
<evidence type="ECO:0000256" key="1">
    <source>
        <dbReference type="SAM" id="MobiDB-lite"/>
    </source>
</evidence>
<dbReference type="PANTHER" id="PTHR35868">
    <property type="entry name" value="DUF2804 DOMAIN-CONTAINING PROTEIN-RELATED"/>
    <property type="match status" value="1"/>
</dbReference>
<reference evidence="2 3" key="1">
    <citation type="submission" date="2022-01" db="EMBL/GenBank/DDBJ databases">
        <authorList>
            <person name="Huang Y."/>
        </authorList>
    </citation>
    <scope>NUCLEOTIDE SEQUENCE [LARGE SCALE GENOMIC DNA]</scope>
    <source>
        <strain evidence="2 3">HY366</strain>
    </source>
</reference>
<dbReference type="EMBL" id="JAKKOR010000008">
    <property type="protein sequence ID" value="MCF8589044.1"/>
    <property type="molecule type" value="Genomic_DNA"/>
</dbReference>
<comment type="caution">
    <text evidence="2">The sequence shown here is derived from an EMBL/GenBank/DDBJ whole genome shotgun (WGS) entry which is preliminary data.</text>
</comment>
<dbReference type="RefSeq" id="WP_236998286.1">
    <property type="nucleotide sequence ID" value="NZ_JAKKOR010000008.1"/>
</dbReference>
<feature type="region of interest" description="Disordered" evidence="1">
    <location>
        <begin position="1"/>
        <end position="25"/>
    </location>
</feature>
<gene>
    <name evidence="2" type="ORF">L5G33_11285</name>
</gene>
<evidence type="ECO:0000313" key="2">
    <source>
        <dbReference type="EMBL" id="MCF8589044.1"/>
    </source>
</evidence>
<feature type="compositionally biased region" description="Polar residues" evidence="1">
    <location>
        <begin position="1"/>
        <end position="12"/>
    </location>
</feature>
<proteinExistence type="predicted"/>
<name>A0ABS9IU09_9ACTN</name>